<dbReference type="HOGENOM" id="CLU_023845_4_0_2"/>
<dbReference type="EC" id="2.4.1.-" evidence="7"/>
<organism evidence="7 8">
    <name type="scientific">Methanothermobacter marburgensis (strain ATCC BAA-927 / DSM 2133 / JCM 14651 / NBRC 100331 / OCM 82 / Marburg)</name>
    <name type="common">Methanobacterium thermoautotrophicum</name>
    <dbReference type="NCBI Taxonomy" id="79929"/>
    <lineage>
        <taxon>Archaea</taxon>
        <taxon>Methanobacteriati</taxon>
        <taxon>Methanobacteriota</taxon>
        <taxon>Methanomada group</taxon>
        <taxon>Methanobacteria</taxon>
        <taxon>Methanobacteriales</taxon>
        <taxon>Methanobacteriaceae</taxon>
        <taxon>Methanothermobacter</taxon>
    </lineage>
</organism>
<reference key="1">
    <citation type="submission" date="2009-08" db="EMBL/GenBank/DDBJ databases">
        <title>The genome sequence of Methanothermobacter marburgensis.</title>
        <authorList>
            <person name="Kaster A."/>
            <person name="Seedorf H."/>
            <person name="Goenrich M."/>
            <person name="Wiezer A."/>
            <person name="Liesegang H."/>
            <person name="Thauer R."/>
            <person name="Gottschalk G."/>
        </authorList>
    </citation>
    <scope>NUCLEOTIDE SEQUENCE</scope>
    <source>
        <strain>Marburg</strain>
    </source>
</reference>
<dbReference type="InterPro" id="IPR029044">
    <property type="entry name" value="Nucleotide-diphossugar_trans"/>
</dbReference>
<name>D9PVV9_METTM</name>
<keyword evidence="3 7" id="KW-0808">Transferase</keyword>
<dbReference type="Pfam" id="PF00535">
    <property type="entry name" value="Glycos_transf_2"/>
    <property type="match status" value="1"/>
</dbReference>
<dbReference type="OrthoDB" id="46222at2157"/>
<feature type="domain" description="Galactosyltransferase C-terminal" evidence="6">
    <location>
        <begin position="155"/>
        <end position="205"/>
    </location>
</feature>
<evidence type="ECO:0000313" key="7">
    <source>
        <dbReference type="EMBL" id="ADL58357.1"/>
    </source>
</evidence>
<dbReference type="Pfam" id="PF02709">
    <property type="entry name" value="Glyco_transf_7C"/>
    <property type="match status" value="1"/>
</dbReference>
<comment type="similarity">
    <text evidence="1">Belongs to the glycosyltransferase 2 family.</text>
</comment>
<dbReference type="SUPFAM" id="SSF53448">
    <property type="entry name" value="Nucleotide-diphospho-sugar transferases"/>
    <property type="match status" value="1"/>
</dbReference>
<reference evidence="7 8" key="2">
    <citation type="journal article" date="2010" name="J. Bacteriol.">
        <title>Complete genome sequence of Methanothermobacter marburgensis, a methanoarchaeon model organism.</title>
        <authorList>
            <person name="Liesegang H."/>
            <person name="Kaster A.K."/>
            <person name="Wiezer A."/>
            <person name="Goenrich M."/>
            <person name="Wollherr A."/>
            <person name="Seedorf H."/>
            <person name="Gottschalk G."/>
            <person name="Thauer R.K."/>
        </authorList>
    </citation>
    <scope>NUCLEOTIDE SEQUENCE [LARGE SCALE GENOMIC DNA]</scope>
    <source>
        <strain evidence="8">ATCC BAA-927 / DSM 2133 / JCM 14651 / NBRC 100331 / OCM 82 / Marburg</strain>
    </source>
</reference>
<dbReference type="InterPro" id="IPR001173">
    <property type="entry name" value="Glyco_trans_2-like"/>
</dbReference>
<keyword evidence="4" id="KW-0812">Transmembrane</keyword>
<dbReference type="Gene3D" id="3.90.550.10">
    <property type="entry name" value="Spore Coat Polysaccharide Biosynthesis Protein SpsA, Chain A"/>
    <property type="match status" value="1"/>
</dbReference>
<dbReference type="GeneID" id="9704470"/>
<dbReference type="GO" id="GO:0016757">
    <property type="term" value="F:glycosyltransferase activity"/>
    <property type="evidence" value="ECO:0007669"/>
    <property type="project" value="UniProtKB-KW"/>
</dbReference>
<sequence>MDLNKKASVIIVTYNHREYIENCVKSVLSNNPLEIIVVDNGSTDGTLEILENMSEVRVVTGHGNVGYGAGNNIGVRVARGEYVVILNPDTIVEEDWLFNLIAPLVNCKKLVTTPKVLLYDGSRINSCGLIVHFTGLGFTRGFKDNPAVFDAPEYLNGVFGCCFAMRKREFIELGGFDESILVYGEDTEFSWRIMVNGFKILFVPNSVVKHDYVLEVPPRKIYHLEKARYIILKKYFSLKDLFMILPSLLLVEFLTFGYSIKFGLRGLEYKLMALRNALVIKTDDYNCKNNLFLTFDSVIPVDQLTSNYVEKIIKIGFNKIFQLNLALARRIRNFGGI</sequence>
<dbReference type="GeneID" id="77399541"/>
<dbReference type="PANTHER" id="PTHR43179">
    <property type="entry name" value="RHAMNOSYLTRANSFERASE WBBL"/>
    <property type="match status" value="1"/>
</dbReference>
<dbReference type="InterPro" id="IPR027791">
    <property type="entry name" value="Galactosyl_T_C"/>
</dbReference>
<accession>D9PVV9</accession>
<proteinExistence type="inferred from homology"/>
<dbReference type="CAZy" id="GT2">
    <property type="family name" value="Glycosyltransferase Family 2"/>
</dbReference>
<dbReference type="AlphaFoldDB" id="D9PVV9"/>
<dbReference type="EMBL" id="CP001710">
    <property type="protein sequence ID" value="ADL58357.1"/>
    <property type="molecule type" value="Genomic_DNA"/>
</dbReference>
<evidence type="ECO:0000256" key="1">
    <source>
        <dbReference type="ARBA" id="ARBA00006739"/>
    </source>
</evidence>
<feature type="transmembrane region" description="Helical" evidence="4">
    <location>
        <begin position="241"/>
        <end position="260"/>
    </location>
</feature>
<evidence type="ECO:0000256" key="3">
    <source>
        <dbReference type="ARBA" id="ARBA00022679"/>
    </source>
</evidence>
<evidence type="ECO:0000256" key="4">
    <source>
        <dbReference type="SAM" id="Phobius"/>
    </source>
</evidence>
<dbReference type="PaxDb" id="79929-MTBMA_c07620"/>
<protein>
    <submittedName>
        <fullName evidence="7">Predicted glycosyltransferase</fullName>
        <ecNumber evidence="7">2.4.1.-</ecNumber>
    </submittedName>
</protein>
<evidence type="ECO:0000259" key="5">
    <source>
        <dbReference type="Pfam" id="PF00535"/>
    </source>
</evidence>
<dbReference type="CDD" id="cd04186">
    <property type="entry name" value="GT_2_like_c"/>
    <property type="match status" value="1"/>
</dbReference>
<evidence type="ECO:0000313" key="8">
    <source>
        <dbReference type="Proteomes" id="UP000000345"/>
    </source>
</evidence>
<evidence type="ECO:0000259" key="6">
    <source>
        <dbReference type="Pfam" id="PF02709"/>
    </source>
</evidence>
<feature type="domain" description="Glycosyltransferase 2-like" evidence="5">
    <location>
        <begin position="8"/>
        <end position="123"/>
    </location>
</feature>
<dbReference type="RefSeq" id="WP_013295581.1">
    <property type="nucleotide sequence ID" value="NC_014408.1"/>
</dbReference>
<keyword evidence="8" id="KW-1185">Reference proteome</keyword>
<dbReference type="Proteomes" id="UP000000345">
    <property type="component" value="Chromosome"/>
</dbReference>
<keyword evidence="2 7" id="KW-0328">Glycosyltransferase</keyword>
<dbReference type="STRING" id="79929.MTBMA_c07620"/>
<dbReference type="KEGG" id="mmg:MTBMA_c07620"/>
<keyword evidence="4" id="KW-0472">Membrane</keyword>
<gene>
    <name evidence="7" type="ordered locus">MTBMA_c07620</name>
</gene>
<dbReference type="PATRIC" id="fig|79929.8.peg.747"/>
<keyword evidence="4" id="KW-1133">Transmembrane helix</keyword>
<dbReference type="PANTHER" id="PTHR43179:SF12">
    <property type="entry name" value="GALACTOFURANOSYLTRANSFERASE GLFT2"/>
    <property type="match status" value="1"/>
</dbReference>
<evidence type="ECO:0000256" key="2">
    <source>
        <dbReference type="ARBA" id="ARBA00022676"/>
    </source>
</evidence>